<dbReference type="AlphaFoldDB" id="A0A7C5YSA6"/>
<gene>
    <name evidence="2" type="ORF">ENL96_02580</name>
</gene>
<keyword evidence="1" id="KW-1133">Transmembrane helix</keyword>
<protein>
    <recommendedName>
        <fullName evidence="3">Peptidase M50 domain-containing protein</fullName>
    </recommendedName>
</protein>
<dbReference type="Pfam" id="PF13398">
    <property type="entry name" value="Peptidase_M50B"/>
    <property type="match status" value="1"/>
</dbReference>
<accession>A0A7C5YSA6</accession>
<feature type="transmembrane region" description="Helical" evidence="1">
    <location>
        <begin position="117"/>
        <end position="139"/>
    </location>
</feature>
<sequence length="144" mass="15686">MNNSPSKLWSMIIINIAILISTLTIHELGHALAGKMLGCASAKAIIFDSNSLNPYTELNCQKEEKTTYAAGLLLTSIFGFSFLASETKSQKTLSLVIIGFGIFLASLDVVELTSLNFMQYIFMFSGLAVLISGQILYGIHTIKE</sequence>
<keyword evidence="1" id="KW-0472">Membrane</keyword>
<comment type="caution">
    <text evidence="2">The sequence shown here is derived from an EMBL/GenBank/DDBJ whole genome shotgun (WGS) entry which is preliminary data.</text>
</comment>
<evidence type="ECO:0008006" key="3">
    <source>
        <dbReference type="Google" id="ProtNLM"/>
    </source>
</evidence>
<evidence type="ECO:0000313" key="2">
    <source>
        <dbReference type="EMBL" id="HHR92375.1"/>
    </source>
</evidence>
<evidence type="ECO:0000256" key="1">
    <source>
        <dbReference type="SAM" id="Phobius"/>
    </source>
</evidence>
<name>A0A7C5YSA6_UNCC3</name>
<organism evidence="2">
    <name type="scientific">candidate division CPR3 bacterium</name>
    <dbReference type="NCBI Taxonomy" id="2268181"/>
    <lineage>
        <taxon>Bacteria</taxon>
        <taxon>Bacteria division CPR3</taxon>
    </lineage>
</organism>
<proteinExistence type="predicted"/>
<feature type="transmembrane region" description="Helical" evidence="1">
    <location>
        <begin position="92"/>
        <end position="111"/>
    </location>
</feature>
<keyword evidence="1" id="KW-0812">Transmembrane</keyword>
<feature type="transmembrane region" description="Helical" evidence="1">
    <location>
        <begin position="66"/>
        <end position="85"/>
    </location>
</feature>
<dbReference type="InterPro" id="IPR049500">
    <property type="entry name" value="Peptidase_M50B-like"/>
</dbReference>
<reference evidence="2" key="1">
    <citation type="journal article" date="2020" name="mSystems">
        <title>Genome- and Community-Level Interaction Insights into Carbon Utilization and Element Cycling Functions of Hydrothermarchaeota in Hydrothermal Sediment.</title>
        <authorList>
            <person name="Zhou Z."/>
            <person name="Liu Y."/>
            <person name="Xu W."/>
            <person name="Pan J."/>
            <person name="Luo Z.H."/>
            <person name="Li M."/>
        </authorList>
    </citation>
    <scope>NUCLEOTIDE SEQUENCE [LARGE SCALE GENOMIC DNA]</scope>
    <source>
        <strain evidence="2">SpSt-1042</strain>
    </source>
</reference>
<dbReference type="EMBL" id="DRVY01000077">
    <property type="protein sequence ID" value="HHR92375.1"/>
    <property type="molecule type" value="Genomic_DNA"/>
</dbReference>